<evidence type="ECO:0000256" key="5">
    <source>
        <dbReference type="SAM" id="SignalP"/>
    </source>
</evidence>
<dbReference type="InterPro" id="IPR012997">
    <property type="entry name" value="RplA"/>
</dbReference>
<proteinExistence type="inferred from homology"/>
<gene>
    <name evidence="3" type="primary">rlpA</name>
    <name evidence="7" type="ORF">LX64_04661</name>
</gene>
<dbReference type="GO" id="GO:0005886">
    <property type="term" value="C:plasma membrane"/>
    <property type="evidence" value="ECO:0007669"/>
    <property type="project" value="UniProtKB-SubCell"/>
</dbReference>
<reference evidence="7 8" key="1">
    <citation type="submission" date="2018-06" db="EMBL/GenBank/DDBJ databases">
        <title>Genomic Encyclopedia of Archaeal and Bacterial Type Strains, Phase II (KMG-II): from individual species to whole genera.</title>
        <authorList>
            <person name="Goeker M."/>
        </authorList>
    </citation>
    <scope>NUCLEOTIDE SEQUENCE [LARGE SCALE GENOMIC DNA]</scope>
    <source>
        <strain evidence="7 8">DSM 23857</strain>
    </source>
</reference>
<dbReference type="RefSeq" id="WP_111600049.1">
    <property type="nucleotide sequence ID" value="NZ_QLLL01000011.1"/>
</dbReference>
<dbReference type="PROSITE" id="PS51257">
    <property type="entry name" value="PROKAR_LIPOPROTEIN"/>
    <property type="match status" value="1"/>
</dbReference>
<dbReference type="InterPro" id="IPR009009">
    <property type="entry name" value="RlpA-like_DPBB"/>
</dbReference>
<keyword evidence="3" id="KW-0564">Palmitate</keyword>
<dbReference type="GO" id="GO:0008932">
    <property type="term" value="F:lytic endotransglycosylase activity"/>
    <property type="evidence" value="ECO:0007669"/>
    <property type="project" value="UniProtKB-UniRule"/>
</dbReference>
<dbReference type="AlphaFoldDB" id="A0A327QA36"/>
<dbReference type="OrthoDB" id="9779128at2"/>
<keyword evidence="1 3" id="KW-0456">Lyase</keyword>
<keyword evidence="3 7" id="KW-0449">Lipoprotein</keyword>
<keyword evidence="5" id="KW-0732">Signal</keyword>
<dbReference type="GO" id="GO:0000270">
    <property type="term" value="P:peptidoglycan metabolic process"/>
    <property type="evidence" value="ECO:0007669"/>
    <property type="project" value="UniProtKB-UniRule"/>
</dbReference>
<dbReference type="CDD" id="cd22268">
    <property type="entry name" value="DPBB_RlpA-like"/>
    <property type="match status" value="1"/>
</dbReference>
<dbReference type="SUPFAM" id="SSF50685">
    <property type="entry name" value="Barwin-like endoglucanases"/>
    <property type="match status" value="1"/>
</dbReference>
<keyword evidence="3" id="KW-1003">Cell membrane</keyword>
<comment type="caution">
    <text evidence="7">The sequence shown here is derived from an EMBL/GenBank/DDBJ whole genome shotgun (WGS) entry which is preliminary data.</text>
</comment>
<dbReference type="EMBL" id="QLLL01000011">
    <property type="protein sequence ID" value="RAI98676.1"/>
    <property type="molecule type" value="Genomic_DNA"/>
</dbReference>
<dbReference type="HAMAP" id="MF_02071">
    <property type="entry name" value="RlpA"/>
    <property type="match status" value="1"/>
</dbReference>
<evidence type="ECO:0000256" key="2">
    <source>
        <dbReference type="ARBA" id="ARBA00023316"/>
    </source>
</evidence>
<organism evidence="7 8">
    <name type="scientific">Chitinophaga skermanii</name>
    <dbReference type="NCBI Taxonomy" id="331697"/>
    <lineage>
        <taxon>Bacteria</taxon>
        <taxon>Pseudomonadati</taxon>
        <taxon>Bacteroidota</taxon>
        <taxon>Chitinophagia</taxon>
        <taxon>Chitinophagales</taxon>
        <taxon>Chitinophagaceae</taxon>
        <taxon>Chitinophaga</taxon>
    </lineage>
</organism>
<dbReference type="PANTHER" id="PTHR34183:SF1">
    <property type="entry name" value="ENDOLYTIC PEPTIDOGLYCAN TRANSGLYCOSYLASE RLPA"/>
    <property type="match status" value="1"/>
</dbReference>
<evidence type="ECO:0000313" key="7">
    <source>
        <dbReference type="EMBL" id="RAI98676.1"/>
    </source>
</evidence>
<keyword evidence="2 3" id="KW-0961">Cell wall biogenesis/degradation</keyword>
<dbReference type="Proteomes" id="UP000249547">
    <property type="component" value="Unassembled WGS sequence"/>
</dbReference>
<keyword evidence="3" id="KW-0472">Membrane</keyword>
<comment type="subcellular location">
    <subcellularLocation>
        <location evidence="3">Cell membrane</location>
        <topology evidence="3">Lipid-anchor</topology>
    </subcellularLocation>
</comment>
<feature type="domain" description="RlpA-like protein double-psi beta-barrel" evidence="6">
    <location>
        <begin position="29"/>
        <end position="118"/>
    </location>
</feature>
<evidence type="ECO:0000256" key="4">
    <source>
        <dbReference type="RuleBase" id="RU003495"/>
    </source>
</evidence>
<comment type="function">
    <text evidence="3">Lytic transglycosylase with a strong preference for naked glycan strands that lack stem peptides.</text>
</comment>
<accession>A0A327QA36</accession>
<dbReference type="Pfam" id="PF03330">
    <property type="entry name" value="DPBB_1"/>
    <property type="match status" value="1"/>
</dbReference>
<sequence length="126" mass="13542">MKGRLLIAKGVLFATIAFSIASCSPKITESGKASYYADKFEGRKTASGARFSQNKNTAAHKTLPFGTRVKVVNLTNGKTVTVTINDRGPFAPGRIIDLSKKAAKKIDLTQAGVANVKIKYKKPRKG</sequence>
<dbReference type="InterPro" id="IPR036908">
    <property type="entry name" value="RlpA-like_sf"/>
</dbReference>
<comment type="similarity">
    <text evidence="3 4">Belongs to the RlpA family.</text>
</comment>
<evidence type="ECO:0000256" key="3">
    <source>
        <dbReference type="HAMAP-Rule" id="MF_02071"/>
    </source>
</evidence>
<dbReference type="Gene3D" id="2.40.40.10">
    <property type="entry name" value="RlpA-like domain"/>
    <property type="match status" value="1"/>
</dbReference>
<evidence type="ECO:0000259" key="6">
    <source>
        <dbReference type="Pfam" id="PF03330"/>
    </source>
</evidence>
<dbReference type="PANTHER" id="PTHR34183">
    <property type="entry name" value="ENDOLYTIC PEPTIDOGLYCAN TRANSGLYCOSYLASE RLPA"/>
    <property type="match status" value="1"/>
</dbReference>
<dbReference type="GO" id="GO:0071555">
    <property type="term" value="P:cell wall organization"/>
    <property type="evidence" value="ECO:0007669"/>
    <property type="project" value="UniProtKB-KW"/>
</dbReference>
<dbReference type="EC" id="4.2.2.-" evidence="3"/>
<evidence type="ECO:0000313" key="8">
    <source>
        <dbReference type="Proteomes" id="UP000249547"/>
    </source>
</evidence>
<keyword evidence="8" id="KW-1185">Reference proteome</keyword>
<feature type="signal peptide" evidence="5">
    <location>
        <begin position="1"/>
        <end position="23"/>
    </location>
</feature>
<protein>
    <recommendedName>
        <fullName evidence="3">Probable endolytic peptidoglycan transglycosylase RlpA</fullName>
        <ecNumber evidence="3">4.2.2.-</ecNumber>
    </recommendedName>
</protein>
<evidence type="ECO:0000256" key="1">
    <source>
        <dbReference type="ARBA" id="ARBA00023239"/>
    </source>
</evidence>
<name>A0A327QA36_9BACT</name>
<feature type="chain" id="PRO_5016470851" description="Probable endolytic peptidoglycan transglycosylase RlpA" evidence="5">
    <location>
        <begin position="24"/>
        <end position="126"/>
    </location>
</feature>
<dbReference type="InterPro" id="IPR034718">
    <property type="entry name" value="RlpA"/>
</dbReference>
<dbReference type="NCBIfam" id="TIGR00413">
    <property type="entry name" value="rlpA"/>
    <property type="match status" value="1"/>
</dbReference>